<evidence type="ECO:0000256" key="8">
    <source>
        <dbReference type="ARBA" id="ARBA00023170"/>
    </source>
</evidence>
<keyword evidence="8 15" id="KW-0675">Receptor</keyword>
<comment type="caution">
    <text evidence="15">The sequence shown here is derived from an EMBL/GenBank/DDBJ whole genome shotgun (WGS) entry which is preliminary data.</text>
</comment>
<evidence type="ECO:0000313" key="16">
    <source>
        <dbReference type="Proteomes" id="UP001204621"/>
    </source>
</evidence>
<evidence type="ECO:0000256" key="6">
    <source>
        <dbReference type="ARBA" id="ARBA00023077"/>
    </source>
</evidence>
<dbReference type="RefSeq" id="WP_258810826.1">
    <property type="nucleotide sequence ID" value="NZ_JANUGU010000001.1"/>
</dbReference>
<evidence type="ECO:0000256" key="10">
    <source>
        <dbReference type="PROSITE-ProRule" id="PRU01360"/>
    </source>
</evidence>
<dbReference type="Pfam" id="PF07715">
    <property type="entry name" value="Plug"/>
    <property type="match status" value="1"/>
</dbReference>
<comment type="subcellular location">
    <subcellularLocation>
        <location evidence="1 10">Cell outer membrane</location>
        <topology evidence="1 10">Multi-pass membrane protein</topology>
    </subcellularLocation>
</comment>
<proteinExistence type="inferred from homology"/>
<keyword evidence="3 10" id="KW-0813">Transport</keyword>
<evidence type="ECO:0000259" key="13">
    <source>
        <dbReference type="Pfam" id="PF00593"/>
    </source>
</evidence>
<gene>
    <name evidence="15" type="ORF">NX778_06330</name>
</gene>
<protein>
    <submittedName>
        <fullName evidence="15">TonB-dependent receptor</fullName>
    </submittedName>
</protein>
<reference evidence="15 16" key="1">
    <citation type="submission" date="2022-08" db="EMBL/GenBank/DDBJ databases">
        <title>Reclassification of Massilia species as members of the genera Telluria, Duganella, Pseudoduganella, Mokoshia gen. nov. and Zemynaea gen. nov. using orthogonal and non-orthogonal genome-based approaches.</title>
        <authorList>
            <person name="Bowman J.P."/>
        </authorList>
    </citation>
    <scope>NUCLEOTIDE SEQUENCE [LARGE SCALE GENOMIC DNA]</scope>
    <source>
        <strain evidence="15 16">JCM 31606</strain>
    </source>
</reference>
<evidence type="ECO:0000256" key="1">
    <source>
        <dbReference type="ARBA" id="ARBA00004571"/>
    </source>
</evidence>
<organism evidence="15 16">
    <name type="scientific">Massilia terrae</name>
    <dbReference type="NCBI Taxonomy" id="1811224"/>
    <lineage>
        <taxon>Bacteria</taxon>
        <taxon>Pseudomonadati</taxon>
        <taxon>Pseudomonadota</taxon>
        <taxon>Betaproteobacteria</taxon>
        <taxon>Burkholderiales</taxon>
        <taxon>Oxalobacteraceae</taxon>
        <taxon>Telluria group</taxon>
        <taxon>Massilia</taxon>
    </lineage>
</organism>
<keyword evidence="4 10" id="KW-1134">Transmembrane beta strand</keyword>
<name>A0ABT2CVR1_9BURK</name>
<dbReference type="SUPFAM" id="SSF56935">
    <property type="entry name" value="Porins"/>
    <property type="match status" value="1"/>
</dbReference>
<dbReference type="PANTHER" id="PTHR40980:SF4">
    <property type="entry name" value="TONB-DEPENDENT RECEPTOR-LIKE BETA-BARREL DOMAIN-CONTAINING PROTEIN"/>
    <property type="match status" value="1"/>
</dbReference>
<dbReference type="InterPro" id="IPR012910">
    <property type="entry name" value="Plug_dom"/>
</dbReference>
<evidence type="ECO:0000256" key="4">
    <source>
        <dbReference type="ARBA" id="ARBA00022452"/>
    </source>
</evidence>
<dbReference type="Pfam" id="PF00593">
    <property type="entry name" value="TonB_dep_Rec_b-barrel"/>
    <property type="match status" value="1"/>
</dbReference>
<keyword evidence="16" id="KW-1185">Reference proteome</keyword>
<keyword evidence="6 11" id="KW-0798">TonB box</keyword>
<evidence type="ECO:0000256" key="12">
    <source>
        <dbReference type="SAM" id="SignalP"/>
    </source>
</evidence>
<keyword evidence="9 10" id="KW-0998">Cell outer membrane</keyword>
<evidence type="ECO:0000256" key="3">
    <source>
        <dbReference type="ARBA" id="ARBA00022448"/>
    </source>
</evidence>
<dbReference type="InterPro" id="IPR037066">
    <property type="entry name" value="Plug_dom_sf"/>
</dbReference>
<evidence type="ECO:0000259" key="14">
    <source>
        <dbReference type="Pfam" id="PF07715"/>
    </source>
</evidence>
<dbReference type="InterPro" id="IPR036942">
    <property type="entry name" value="Beta-barrel_TonB_sf"/>
</dbReference>
<dbReference type="Gene3D" id="2.40.170.20">
    <property type="entry name" value="TonB-dependent receptor, beta-barrel domain"/>
    <property type="match status" value="1"/>
</dbReference>
<dbReference type="Proteomes" id="UP001204621">
    <property type="component" value="Unassembled WGS sequence"/>
</dbReference>
<feature type="chain" id="PRO_5047332862" evidence="12">
    <location>
        <begin position="34"/>
        <end position="736"/>
    </location>
</feature>
<keyword evidence="5 10" id="KW-0812">Transmembrane</keyword>
<evidence type="ECO:0000256" key="2">
    <source>
        <dbReference type="ARBA" id="ARBA00009810"/>
    </source>
</evidence>
<dbReference type="Gene3D" id="2.170.130.10">
    <property type="entry name" value="TonB-dependent receptor, plug domain"/>
    <property type="match status" value="1"/>
</dbReference>
<evidence type="ECO:0000256" key="7">
    <source>
        <dbReference type="ARBA" id="ARBA00023136"/>
    </source>
</evidence>
<evidence type="ECO:0000256" key="9">
    <source>
        <dbReference type="ARBA" id="ARBA00023237"/>
    </source>
</evidence>
<keyword evidence="7 10" id="KW-0472">Membrane</keyword>
<accession>A0ABT2CVR1</accession>
<feature type="domain" description="TonB-dependent receptor-like beta-barrel" evidence="13">
    <location>
        <begin position="263"/>
        <end position="698"/>
    </location>
</feature>
<keyword evidence="12" id="KW-0732">Signal</keyword>
<dbReference type="InterPro" id="IPR039426">
    <property type="entry name" value="TonB-dep_rcpt-like"/>
</dbReference>
<dbReference type="EMBL" id="JANUGU010000001">
    <property type="protein sequence ID" value="MCS0657681.1"/>
    <property type="molecule type" value="Genomic_DNA"/>
</dbReference>
<evidence type="ECO:0000256" key="5">
    <source>
        <dbReference type="ARBA" id="ARBA00022692"/>
    </source>
</evidence>
<feature type="domain" description="TonB-dependent receptor plug" evidence="14">
    <location>
        <begin position="66"/>
        <end position="164"/>
    </location>
</feature>
<evidence type="ECO:0000313" key="15">
    <source>
        <dbReference type="EMBL" id="MCS0657681.1"/>
    </source>
</evidence>
<dbReference type="InterPro" id="IPR000531">
    <property type="entry name" value="Beta-barrel_TonB"/>
</dbReference>
<sequence length="736" mass="80275">MINPTLNAARAYPGRLRLTVLVTALAAAGLAHAQQSQTPNTSSADTAPPMQKVEVRGSVEAYDPRRDDTASKIVVTREEIAKYGDTSVLDVLKRVPGVTVTGANGRGGEVRMRGLGSGYTQILINGERAPAGFTIDSLSPDVIERIEVLRAATAEFSTQSVAGTINIVLKKTAKAGQRDVKIGIGKGPGFSNPILNLQLADRADKMSWSLPVNLIYQHAERLAPAHEVDYDLLGVPVLRSFTDSFGTSHAAILNASPRVNWNLEGGDTLTWQSFLNANRFHGDTYGVTTTELGAPPPFPSQELHSASQFGMLRSELNWVHKFESGSKLDMKLGGFAIAASNVQDRSALRDAVQVLDSTTENRGHDYNLSSTGKYTNPLLEGHSLALGWDVGYGRHFESREQNDLPVGGSAAYMLDQRFQARSSRVAAYAQDKWTITPRWSLYFGMRWEGIRIQTSGNDFATARTNSSVLSPLMQTLYKLPGTKADQVRFAVTRTYKAPDLLSLPPRRFVSVNNSPTEPDSIGNPHLKPELALGFDAAYEHYFGEGGMLSLALSRRSIQDFTRNVIVFQDGRWVQMPSNEGKAVTNSLETEAKLPLKALVADAPALDLRASVSRNWSRVQSVPGPDNRLDQQTPLSGTLGADYRTGAFTVGGSFAFRAGGPVRLSANQSNYQNVRRDLDLYATWRLDPKYQLRLALNNVLGQDGLNATSYATPAGLVTRNTVYPGYMVARLTLEVKL</sequence>
<dbReference type="PANTHER" id="PTHR40980">
    <property type="entry name" value="PLUG DOMAIN-CONTAINING PROTEIN"/>
    <property type="match status" value="1"/>
</dbReference>
<feature type="signal peptide" evidence="12">
    <location>
        <begin position="1"/>
        <end position="33"/>
    </location>
</feature>
<evidence type="ECO:0000256" key="11">
    <source>
        <dbReference type="RuleBase" id="RU003357"/>
    </source>
</evidence>
<dbReference type="PROSITE" id="PS52016">
    <property type="entry name" value="TONB_DEPENDENT_REC_3"/>
    <property type="match status" value="1"/>
</dbReference>
<comment type="similarity">
    <text evidence="2 10 11">Belongs to the TonB-dependent receptor family.</text>
</comment>